<feature type="region of interest" description="Disordered" evidence="1">
    <location>
        <begin position="1101"/>
        <end position="1124"/>
    </location>
</feature>
<protein>
    <submittedName>
        <fullName evidence="3">Putative DNA primase</fullName>
    </submittedName>
</protein>
<dbReference type="GO" id="GO:0003677">
    <property type="term" value="F:DNA binding"/>
    <property type="evidence" value="ECO:0007669"/>
    <property type="project" value="InterPro"/>
</dbReference>
<dbReference type="InterPro" id="IPR027417">
    <property type="entry name" value="P-loop_NTPase"/>
</dbReference>
<evidence type="ECO:0000313" key="3">
    <source>
        <dbReference type="EMBL" id="QJA66346.1"/>
    </source>
</evidence>
<name>A0A6M3J8Y3_9ZZZZ</name>
<dbReference type="EMBL" id="MT141553">
    <property type="protein sequence ID" value="QJA66346.1"/>
    <property type="molecule type" value="Genomic_DNA"/>
</dbReference>
<dbReference type="InterPro" id="IPR050219">
    <property type="entry name" value="DnaG_primase"/>
</dbReference>
<organism evidence="3">
    <name type="scientific">viral metagenome</name>
    <dbReference type="NCBI Taxonomy" id="1070528"/>
    <lineage>
        <taxon>unclassified sequences</taxon>
        <taxon>metagenomes</taxon>
        <taxon>organismal metagenomes</taxon>
    </lineage>
</organism>
<dbReference type="SUPFAM" id="SSF56731">
    <property type="entry name" value="DNA primase core"/>
    <property type="match status" value="1"/>
</dbReference>
<dbReference type="PANTHER" id="PTHR30313">
    <property type="entry name" value="DNA PRIMASE"/>
    <property type="match status" value="1"/>
</dbReference>
<dbReference type="GO" id="GO:0005737">
    <property type="term" value="C:cytoplasm"/>
    <property type="evidence" value="ECO:0007669"/>
    <property type="project" value="TreeGrafter"/>
</dbReference>
<feature type="domain" description="DNA primase DNAG catalytic core N-terminal" evidence="2">
    <location>
        <begin position="161"/>
        <end position="253"/>
    </location>
</feature>
<dbReference type="InterPro" id="IPR036977">
    <property type="entry name" value="DNA_primase_Znf_CHC2"/>
</dbReference>
<dbReference type="CDD" id="cd01029">
    <property type="entry name" value="TOPRIM_primases"/>
    <property type="match status" value="1"/>
</dbReference>
<dbReference type="Pfam" id="PF08275">
    <property type="entry name" value="DNAG_N"/>
    <property type="match status" value="1"/>
</dbReference>
<dbReference type="Gene3D" id="3.40.1360.10">
    <property type="match status" value="1"/>
</dbReference>
<reference evidence="3" key="1">
    <citation type="submission" date="2020-03" db="EMBL/GenBank/DDBJ databases">
        <title>The deep terrestrial virosphere.</title>
        <authorList>
            <person name="Holmfeldt K."/>
            <person name="Nilsson E."/>
            <person name="Simone D."/>
            <person name="Lopez-Fernandez M."/>
            <person name="Wu X."/>
            <person name="de Brujin I."/>
            <person name="Lundin D."/>
            <person name="Andersson A."/>
            <person name="Bertilsson S."/>
            <person name="Dopson M."/>
        </authorList>
    </citation>
    <scope>NUCLEOTIDE SEQUENCE</scope>
    <source>
        <strain evidence="3">MM415B00355</strain>
    </source>
</reference>
<evidence type="ECO:0000256" key="1">
    <source>
        <dbReference type="SAM" id="MobiDB-lite"/>
    </source>
</evidence>
<dbReference type="InterPro" id="IPR037068">
    <property type="entry name" value="DNA_primase_core_N_sf"/>
</dbReference>
<dbReference type="AlphaFoldDB" id="A0A6M3J8Y3"/>
<dbReference type="InterPro" id="IPR013264">
    <property type="entry name" value="DNAG_N"/>
</dbReference>
<dbReference type="SUPFAM" id="SSF57783">
    <property type="entry name" value="Zinc beta-ribbon"/>
    <property type="match status" value="1"/>
</dbReference>
<dbReference type="InterPro" id="IPR034154">
    <property type="entry name" value="TOPRIM_DnaG/twinkle"/>
</dbReference>
<evidence type="ECO:0000259" key="2">
    <source>
        <dbReference type="Pfam" id="PF08275"/>
    </source>
</evidence>
<dbReference type="Gene3D" id="3.90.580.10">
    <property type="entry name" value="Zinc finger, CHC2-type domain"/>
    <property type="match status" value="1"/>
</dbReference>
<dbReference type="GO" id="GO:0006269">
    <property type="term" value="P:DNA replication, synthesis of primer"/>
    <property type="evidence" value="ECO:0007669"/>
    <property type="project" value="TreeGrafter"/>
</dbReference>
<gene>
    <name evidence="3" type="ORF">MM415B00355_0046</name>
</gene>
<sequence>MTTTDGGPRGYYDRVTSVDLGAIAREVLAGRIVEDTATYVLADCPRHASQSRRSLRIDLSGGLWYCFGCGVGGDVLQLVEFVRAGVVTRDRGTMSASHRDARDFLAAKVGLPPLSVLASRRDAEREEGRREESEAVFGTLSDLADAWMGALLERGDVLRWLLDAYGFDEAIVRRFRVGWAPGDGSDALAALARGRTVADLVSTGAFGTDTADRPVPFFRSRVVFPYLARGGVVNAIGRRTPWTENVEWERAKYKKLPVHDETRHVAVSRLVDNSVLWGEDVLLSRPAEVVLTEGITDAISSTVLGWPTVSPVTTRIRRGDVERVVRRLRGVGTVYVVQDNELSGIGEAAAIETARLLEEEGVACRVATLPLAPDHVRAREGLAALVGEDVASTLRDLPPAKRGRAIRDAIGDDPARAAEAEGLLGAAKADLADWFRRGGDSDAFRAVLAAARDPVEVAVDRIPLVPGDARGQVAAAEVVLAEVGRLRAAARDDALRRIKDRTGIPLATLRQEATAAARRAARNPSVPASVRAAVSIVPDAEPGSCRELVERSVLAARAVKEPPDWRAIAEDAFRWFESRGAQFFRTRVGVPAMFWESRVYWMRAREEGPRAEYEGMMYDETGTIPTSAGHRTFSATFSAIAARRGRPRDQFGWLHTDVLGTEVHIALANDRNEVVRISHEGVEVVPNGTNARGVILRADAKFDSLEFDEGARAEDLDDLLDATVGRNLACSAEERRAVLDWVSSFPLLEFSGTRPMARFEGRPGSGKTWAAKMLTTMIFGHEEQKKATDAANFADAARNPVVAIDNVETANRSSDFVDFLLTSVTGIVKEKRAAGTDSATIAEKPLCLILTTGVEPLAGELEEIMSRAVVMTFREELQTAAGLLEKPVLAGIAQRRPRILSALFRRTSVVLSLIRDGGLARAIRAIRESLGRHGKRRCDEYFGIMYLQRVAAAAVEDREGMLEVLDPGYAAVLRALDDASDETAMDASPIATGLLSLFVAIRANRVVATETGLAVDDLEDVVRIRGASTGELFLACRKVSKDRGSPFPYTNPVQFGRRLSSSIELLVDRGFAISRVRDRRRGTVYDVEYVRGGGRLDEDAEFVDKFSPPDGNGRVPAVDEGEWR</sequence>
<dbReference type="PANTHER" id="PTHR30313:SF2">
    <property type="entry name" value="DNA PRIMASE"/>
    <property type="match status" value="1"/>
</dbReference>
<dbReference type="SUPFAM" id="SSF52540">
    <property type="entry name" value="P-loop containing nucleoside triphosphate hydrolases"/>
    <property type="match status" value="1"/>
</dbReference>
<proteinExistence type="predicted"/>
<dbReference type="GO" id="GO:0008270">
    <property type="term" value="F:zinc ion binding"/>
    <property type="evidence" value="ECO:0007669"/>
    <property type="project" value="InterPro"/>
</dbReference>
<accession>A0A6M3J8Y3</accession>
<dbReference type="Gene3D" id="3.90.980.10">
    <property type="entry name" value="DNA primase, catalytic core, N-terminal domain"/>
    <property type="match status" value="1"/>
</dbReference>